<proteinExistence type="predicted"/>
<reference evidence="1 2" key="1">
    <citation type="journal article" date="2018" name="Sci. Rep.">
        <title>Genomic signatures of local adaptation to the degree of environmental predictability in rotifers.</title>
        <authorList>
            <person name="Franch-Gras L."/>
            <person name="Hahn C."/>
            <person name="Garcia-Roger E.M."/>
            <person name="Carmona M.J."/>
            <person name="Serra M."/>
            <person name="Gomez A."/>
        </authorList>
    </citation>
    <scope>NUCLEOTIDE SEQUENCE [LARGE SCALE GENOMIC DNA]</scope>
    <source>
        <strain evidence="1">HYR1</strain>
    </source>
</reference>
<comment type="caution">
    <text evidence="1">The sequence shown here is derived from an EMBL/GenBank/DDBJ whole genome shotgun (WGS) entry which is preliminary data.</text>
</comment>
<sequence length="59" mass="6812">MSCFADLQSFCRDLIWLGQVKKSLFLAFMSPHNKKYIQTSEKAQIKASNTSRFPLKISK</sequence>
<organism evidence="1 2">
    <name type="scientific">Brachionus plicatilis</name>
    <name type="common">Marine rotifer</name>
    <name type="synonym">Brachionus muelleri</name>
    <dbReference type="NCBI Taxonomy" id="10195"/>
    <lineage>
        <taxon>Eukaryota</taxon>
        <taxon>Metazoa</taxon>
        <taxon>Spiralia</taxon>
        <taxon>Gnathifera</taxon>
        <taxon>Rotifera</taxon>
        <taxon>Eurotatoria</taxon>
        <taxon>Monogononta</taxon>
        <taxon>Pseudotrocha</taxon>
        <taxon>Ploima</taxon>
        <taxon>Brachionidae</taxon>
        <taxon>Brachionus</taxon>
    </lineage>
</organism>
<dbReference type="EMBL" id="REGN01008400">
    <property type="protein sequence ID" value="RNA03666.1"/>
    <property type="molecule type" value="Genomic_DNA"/>
</dbReference>
<dbReference type="AlphaFoldDB" id="A0A3M7PWZ7"/>
<evidence type="ECO:0000313" key="2">
    <source>
        <dbReference type="Proteomes" id="UP000276133"/>
    </source>
</evidence>
<keyword evidence="2" id="KW-1185">Reference proteome</keyword>
<protein>
    <submittedName>
        <fullName evidence="1">Uncharacterized protein</fullName>
    </submittedName>
</protein>
<gene>
    <name evidence="1" type="ORF">BpHYR1_004292</name>
</gene>
<dbReference type="Proteomes" id="UP000276133">
    <property type="component" value="Unassembled WGS sequence"/>
</dbReference>
<name>A0A3M7PWZ7_BRAPC</name>
<accession>A0A3M7PWZ7</accession>
<evidence type="ECO:0000313" key="1">
    <source>
        <dbReference type="EMBL" id="RNA03666.1"/>
    </source>
</evidence>